<dbReference type="Proteomes" id="UP000574390">
    <property type="component" value="Unassembled WGS sequence"/>
</dbReference>
<dbReference type="OMA" id="FRIVECI"/>
<dbReference type="AlphaFoldDB" id="A0A7J6NCY4"/>
<organism evidence="1 3">
    <name type="scientific">Perkinsus olseni</name>
    <name type="common">Perkinsus atlanticus</name>
    <dbReference type="NCBI Taxonomy" id="32597"/>
    <lineage>
        <taxon>Eukaryota</taxon>
        <taxon>Sar</taxon>
        <taxon>Alveolata</taxon>
        <taxon>Perkinsozoa</taxon>
        <taxon>Perkinsea</taxon>
        <taxon>Perkinsida</taxon>
        <taxon>Perkinsidae</taxon>
        <taxon>Perkinsus</taxon>
    </lineage>
</organism>
<dbReference type="EMBL" id="JABANM010026777">
    <property type="protein sequence ID" value="KAF4712425.1"/>
    <property type="molecule type" value="Genomic_DNA"/>
</dbReference>
<evidence type="ECO:0008006" key="5">
    <source>
        <dbReference type="Google" id="ProtNLM"/>
    </source>
</evidence>
<evidence type="ECO:0000313" key="1">
    <source>
        <dbReference type="EMBL" id="KAF4681748.1"/>
    </source>
</evidence>
<dbReference type="GO" id="GO:0003676">
    <property type="term" value="F:nucleic acid binding"/>
    <property type="evidence" value="ECO:0007669"/>
    <property type="project" value="InterPro"/>
</dbReference>
<dbReference type="Gene3D" id="3.30.420.10">
    <property type="entry name" value="Ribonuclease H-like superfamily/Ribonuclease H"/>
    <property type="match status" value="1"/>
</dbReference>
<sequence>MSPHGFDPADPRTRRYTSILTATCAVSKFTWLRCMHSYTVNEIIKNLDILLGDIGYPIILVFDGAATQTPWTTTSQYQKLKAWGAKKAIQIAILPPYARGYAGWYEACHRFVRKALQADFLTGSEPEAWPERIAHFQLIMNSTPYDSQSSLCPLYLFYAYAGRIPCDVPSDPTEDLSNLVSGVQHLLNPVEQEFLTKLHAESVAITKTQFSDYQLYWKKQKEIQQAALQRKYGAAQTPSFKEGDLVLVFTPSKERACPDFSGPFRIVECISPSTCKILPVGGHSASKDISPIQLYANLT</sequence>
<accession>A0A7J6NCY4</accession>
<dbReference type="SUPFAM" id="SSF53098">
    <property type="entry name" value="Ribonuclease H-like"/>
    <property type="match status" value="1"/>
</dbReference>
<dbReference type="InterPro" id="IPR036397">
    <property type="entry name" value="RNaseH_sf"/>
</dbReference>
<keyword evidence="3" id="KW-1185">Reference proteome</keyword>
<name>A0A7J6NCY4_PEROL</name>
<protein>
    <recommendedName>
        <fullName evidence="5">Integrase catalytic domain-containing protein</fullName>
    </recommendedName>
</protein>
<evidence type="ECO:0000313" key="3">
    <source>
        <dbReference type="Proteomes" id="UP000553632"/>
    </source>
</evidence>
<gene>
    <name evidence="2" type="ORF">FOZ62_020699</name>
    <name evidence="1" type="ORF">FOZ63_021147</name>
</gene>
<feature type="non-terminal residue" evidence="1">
    <location>
        <position position="299"/>
    </location>
</feature>
<proteinExistence type="predicted"/>
<dbReference type="Proteomes" id="UP000553632">
    <property type="component" value="Unassembled WGS sequence"/>
</dbReference>
<comment type="caution">
    <text evidence="1">The sequence shown here is derived from an EMBL/GenBank/DDBJ whole genome shotgun (WGS) entry which is preliminary data.</text>
</comment>
<reference evidence="3 4" key="1">
    <citation type="submission" date="2020-04" db="EMBL/GenBank/DDBJ databases">
        <title>Perkinsus olseni comparative genomics.</title>
        <authorList>
            <person name="Bogema D.R."/>
        </authorList>
    </citation>
    <scope>NUCLEOTIDE SEQUENCE [LARGE SCALE GENOMIC DNA]</scope>
    <source>
        <strain evidence="2">ATCC PRA-205</strain>
        <strain evidence="1 3">ATCC PRA-207</strain>
    </source>
</reference>
<evidence type="ECO:0000313" key="4">
    <source>
        <dbReference type="Proteomes" id="UP000574390"/>
    </source>
</evidence>
<dbReference type="EMBL" id="JABANO010040895">
    <property type="protein sequence ID" value="KAF4681748.1"/>
    <property type="molecule type" value="Genomic_DNA"/>
</dbReference>
<evidence type="ECO:0000313" key="2">
    <source>
        <dbReference type="EMBL" id="KAF4712425.1"/>
    </source>
</evidence>
<dbReference type="InterPro" id="IPR012337">
    <property type="entry name" value="RNaseH-like_sf"/>
</dbReference>